<keyword evidence="3" id="KW-0274">FAD</keyword>
<dbReference type="PANTHER" id="PTHR46720:SF3">
    <property type="entry name" value="FAD-BINDING DOMAIN-CONTAINING PROTEIN-RELATED"/>
    <property type="match status" value="1"/>
</dbReference>
<comment type="similarity">
    <text evidence="1">Belongs to the paxM FAD-dependent monooxygenase family.</text>
</comment>
<dbReference type="GO" id="GO:0044550">
    <property type="term" value="P:secondary metabolite biosynthetic process"/>
    <property type="evidence" value="ECO:0007669"/>
    <property type="project" value="TreeGrafter"/>
</dbReference>
<dbReference type="GO" id="GO:0016491">
    <property type="term" value="F:oxidoreductase activity"/>
    <property type="evidence" value="ECO:0007669"/>
    <property type="project" value="UniProtKB-KW"/>
</dbReference>
<keyword evidence="8" id="KW-1185">Reference proteome</keyword>
<keyword evidence="5" id="KW-0812">Transmembrane</keyword>
<evidence type="ECO:0000256" key="3">
    <source>
        <dbReference type="ARBA" id="ARBA00022827"/>
    </source>
</evidence>
<proteinExistence type="inferred from homology"/>
<keyword evidence="4" id="KW-0560">Oxidoreductase</keyword>
<dbReference type="InterPro" id="IPR002938">
    <property type="entry name" value="FAD-bd"/>
</dbReference>
<dbReference type="STRING" id="2025994.A0A2T3AH53"/>
<feature type="transmembrane region" description="Helical" evidence="5">
    <location>
        <begin position="12"/>
        <end position="29"/>
    </location>
</feature>
<accession>A0A2T3AH53</accession>
<evidence type="ECO:0000259" key="6">
    <source>
        <dbReference type="Pfam" id="PF01494"/>
    </source>
</evidence>
<dbReference type="InParanoid" id="A0A2T3AH53"/>
<organism evidence="7 8">
    <name type="scientific">Coniella lustricola</name>
    <dbReference type="NCBI Taxonomy" id="2025994"/>
    <lineage>
        <taxon>Eukaryota</taxon>
        <taxon>Fungi</taxon>
        <taxon>Dikarya</taxon>
        <taxon>Ascomycota</taxon>
        <taxon>Pezizomycotina</taxon>
        <taxon>Sordariomycetes</taxon>
        <taxon>Sordariomycetidae</taxon>
        <taxon>Diaporthales</taxon>
        <taxon>Schizoparmaceae</taxon>
        <taxon>Coniella</taxon>
    </lineage>
</organism>
<dbReference type="SUPFAM" id="SSF54373">
    <property type="entry name" value="FAD-linked reductases, C-terminal domain"/>
    <property type="match status" value="1"/>
</dbReference>
<evidence type="ECO:0000256" key="2">
    <source>
        <dbReference type="ARBA" id="ARBA00022630"/>
    </source>
</evidence>
<keyword evidence="5" id="KW-1133">Transmembrane helix</keyword>
<evidence type="ECO:0000256" key="1">
    <source>
        <dbReference type="ARBA" id="ARBA00007992"/>
    </source>
</evidence>
<evidence type="ECO:0000313" key="7">
    <source>
        <dbReference type="EMBL" id="PSR97603.1"/>
    </source>
</evidence>
<dbReference type="GO" id="GO:0071949">
    <property type="term" value="F:FAD binding"/>
    <property type="evidence" value="ECO:0007669"/>
    <property type="project" value="InterPro"/>
</dbReference>
<dbReference type="Proteomes" id="UP000241462">
    <property type="component" value="Unassembled WGS sequence"/>
</dbReference>
<dbReference type="FunFam" id="3.50.50.60:FF:000153">
    <property type="entry name" value="Salicylate hydroxylase, putative"/>
    <property type="match status" value="1"/>
</dbReference>
<sequence>MDTPPTKKTLQIAIVGGGITGIMLAIGLTRRGVRCTIYEQAAQFGELGAGVSISRNAVRAMGLIDRSVLGAFNIVATRNKWESKKSVWFDFMDGTSQEPAARLKPLFAMVDPGVGQNAVHRARFLDELVRLLPRDVAQFNKKLDHILDDRIGSGKMLMKFKDGSVAEADAIIGCDGIKSRTRSILVGEDHPAATAMYTHKYAYRGLIPMQQAIQVLGEERAVNSHMWLGPNRHVLTFPVDHGKTLNMVAFATNDREDWPSSSKLTLPTTKAEALDDFREFGQNVKNIIQLAPDKMDRWAIFDLGNHPLSAYHKGRICLAGDAAHATSPHHGAGAGFCIEDAAFLARLIADPQVQEPAHLEVVFSAYDAHRRERTQWLVRSSRRAGNLYEWLAQGVGSNFKSMEKELAERLGYIWSYDIDNALREATKDLHRRLNVPGLPRLDSQVMPFVTNDENGVEMA</sequence>
<dbReference type="SUPFAM" id="SSF51905">
    <property type="entry name" value="FAD/NAD(P)-binding domain"/>
    <property type="match status" value="1"/>
</dbReference>
<feature type="domain" description="FAD-binding" evidence="6">
    <location>
        <begin position="10"/>
        <end position="379"/>
    </location>
</feature>
<dbReference type="PRINTS" id="PR00420">
    <property type="entry name" value="RNGMNOXGNASE"/>
</dbReference>
<keyword evidence="2" id="KW-0285">Flavoprotein</keyword>
<dbReference type="Gene3D" id="3.50.50.60">
    <property type="entry name" value="FAD/NAD(P)-binding domain"/>
    <property type="match status" value="1"/>
</dbReference>
<dbReference type="Pfam" id="PF01494">
    <property type="entry name" value="FAD_binding_3"/>
    <property type="match status" value="1"/>
</dbReference>
<reference evidence="7 8" key="1">
    <citation type="journal article" date="2018" name="Mycol. Prog.">
        <title>Coniella lustricola, a new species from submerged detritus.</title>
        <authorList>
            <person name="Raudabaugh D.B."/>
            <person name="Iturriaga T."/>
            <person name="Carver A."/>
            <person name="Mondo S."/>
            <person name="Pangilinan J."/>
            <person name="Lipzen A."/>
            <person name="He G."/>
            <person name="Amirebrahimi M."/>
            <person name="Grigoriev I.V."/>
            <person name="Miller A.N."/>
        </authorList>
    </citation>
    <scope>NUCLEOTIDE SEQUENCE [LARGE SCALE GENOMIC DNA]</scope>
    <source>
        <strain evidence="7 8">B22-T-1</strain>
    </source>
</reference>
<dbReference type="EMBL" id="KZ678389">
    <property type="protein sequence ID" value="PSR97603.1"/>
    <property type="molecule type" value="Genomic_DNA"/>
</dbReference>
<evidence type="ECO:0000256" key="4">
    <source>
        <dbReference type="ARBA" id="ARBA00023002"/>
    </source>
</evidence>
<dbReference type="InterPro" id="IPR036188">
    <property type="entry name" value="FAD/NAD-bd_sf"/>
</dbReference>
<name>A0A2T3AH53_9PEZI</name>
<evidence type="ECO:0000256" key="5">
    <source>
        <dbReference type="SAM" id="Phobius"/>
    </source>
</evidence>
<gene>
    <name evidence="7" type="ORF">BD289DRAFT_362063</name>
</gene>
<dbReference type="OrthoDB" id="417877at2759"/>
<dbReference type="InterPro" id="IPR051104">
    <property type="entry name" value="FAD_monoxygenase"/>
</dbReference>
<protein>
    <submittedName>
        <fullName evidence="7">Putative salicylate hydroxylase</fullName>
    </submittedName>
</protein>
<keyword evidence="5" id="KW-0472">Membrane</keyword>
<evidence type="ECO:0000313" key="8">
    <source>
        <dbReference type="Proteomes" id="UP000241462"/>
    </source>
</evidence>
<dbReference type="PANTHER" id="PTHR46720">
    <property type="entry name" value="HYDROXYLASE, PUTATIVE (AFU_ORTHOLOGUE AFUA_3G01460)-RELATED"/>
    <property type="match status" value="1"/>
</dbReference>
<dbReference type="AlphaFoldDB" id="A0A2T3AH53"/>